<dbReference type="PANTHER" id="PTHR11346:SF189">
    <property type="entry name" value="GALECTIN"/>
    <property type="match status" value="1"/>
</dbReference>
<feature type="domain" description="Galectin" evidence="3">
    <location>
        <begin position="166"/>
        <end position="309"/>
    </location>
</feature>
<keyword evidence="1 2" id="KW-0430">Lectin</keyword>
<proteinExistence type="predicted"/>
<dbReference type="SUPFAM" id="SSF49899">
    <property type="entry name" value="Concanavalin A-like lectins/glucanases"/>
    <property type="match status" value="2"/>
</dbReference>
<evidence type="ECO:0000256" key="2">
    <source>
        <dbReference type="RuleBase" id="RU102079"/>
    </source>
</evidence>
<reference evidence="4" key="1">
    <citation type="submission" date="2022-01" db="EMBL/GenBank/DDBJ databases">
        <authorList>
            <person name="King R."/>
        </authorList>
    </citation>
    <scope>NUCLEOTIDE SEQUENCE</scope>
</reference>
<dbReference type="AlphaFoldDB" id="A0A9N9WY72"/>
<dbReference type="PROSITE" id="PS51304">
    <property type="entry name" value="GALECTIN"/>
    <property type="match status" value="2"/>
</dbReference>
<dbReference type="Proteomes" id="UP001153620">
    <property type="component" value="Chromosome 3"/>
</dbReference>
<name>A0A9N9WY72_9DIPT</name>
<evidence type="ECO:0000256" key="1">
    <source>
        <dbReference type="ARBA" id="ARBA00022734"/>
    </source>
</evidence>
<gene>
    <name evidence="4" type="ORF">CHIRRI_LOCUS11365</name>
</gene>
<protein>
    <recommendedName>
        <fullName evidence="2">Galectin</fullName>
    </recommendedName>
</protein>
<accession>A0A9N9WY72</accession>
<dbReference type="OrthoDB" id="6251307at2759"/>
<evidence type="ECO:0000313" key="4">
    <source>
        <dbReference type="EMBL" id="CAG9808527.1"/>
    </source>
</evidence>
<feature type="domain" description="Galectin" evidence="3">
    <location>
        <begin position="4"/>
        <end position="147"/>
    </location>
</feature>
<dbReference type="CDD" id="cd00070">
    <property type="entry name" value="GLECT"/>
    <property type="match status" value="1"/>
</dbReference>
<keyword evidence="5" id="KW-1185">Reference proteome</keyword>
<dbReference type="PANTHER" id="PTHR11346">
    <property type="entry name" value="GALECTIN"/>
    <property type="match status" value="1"/>
</dbReference>
<evidence type="ECO:0000313" key="5">
    <source>
        <dbReference type="Proteomes" id="UP001153620"/>
    </source>
</evidence>
<dbReference type="Pfam" id="PF00337">
    <property type="entry name" value="Gal-bind_lectin"/>
    <property type="match status" value="2"/>
</dbReference>
<dbReference type="InterPro" id="IPR001079">
    <property type="entry name" value="Galectin_CRD"/>
</dbReference>
<reference evidence="4" key="2">
    <citation type="submission" date="2022-10" db="EMBL/GenBank/DDBJ databases">
        <authorList>
            <consortium name="ENA_rothamsted_submissions"/>
            <consortium name="culmorum"/>
            <person name="King R."/>
        </authorList>
    </citation>
    <scope>NUCLEOTIDE SEQUENCE</scope>
</reference>
<dbReference type="GO" id="GO:0030246">
    <property type="term" value="F:carbohydrate binding"/>
    <property type="evidence" value="ECO:0007669"/>
    <property type="project" value="UniProtKB-UniRule"/>
</dbReference>
<sequence length="325" mass="37207">MYNFHEVLSDSVRVGHIFVISGYSARFANSLKILLACGKAENSNVALSLETKFADRKIIRSAFVGGNFVNEECDSENSNLSNLSYENSMPLRPGEQFTFCILVGDDRFHIAVNDASYCQYKYQTSPEQIRSIMIYGDMDALVKVNHLKMFPFIYPNIQSDYEDLAFESFIPKQYGPGHLTLITGTVNGKSDGEFIIMFTQDETKRQLIHFNVRFDETAVVMNTMDAEEGWSDNEIRTMDFPFVIGEKFKLAFAFTEHELKVAVNGSQLIQYPLHHIEMDDDENLWAELTGFRVKNGIDMLTKITDVEHIKMNDQNCEDFEEYCAL</sequence>
<dbReference type="SMART" id="SM00908">
    <property type="entry name" value="Gal-bind_lectin"/>
    <property type="match status" value="2"/>
</dbReference>
<dbReference type="SMART" id="SM00276">
    <property type="entry name" value="GLECT"/>
    <property type="match status" value="2"/>
</dbReference>
<dbReference type="EMBL" id="OU895879">
    <property type="protein sequence ID" value="CAG9808527.1"/>
    <property type="molecule type" value="Genomic_DNA"/>
</dbReference>
<dbReference type="InterPro" id="IPR044156">
    <property type="entry name" value="Galectin-like"/>
</dbReference>
<organism evidence="4 5">
    <name type="scientific">Chironomus riparius</name>
    <dbReference type="NCBI Taxonomy" id="315576"/>
    <lineage>
        <taxon>Eukaryota</taxon>
        <taxon>Metazoa</taxon>
        <taxon>Ecdysozoa</taxon>
        <taxon>Arthropoda</taxon>
        <taxon>Hexapoda</taxon>
        <taxon>Insecta</taxon>
        <taxon>Pterygota</taxon>
        <taxon>Neoptera</taxon>
        <taxon>Endopterygota</taxon>
        <taxon>Diptera</taxon>
        <taxon>Nematocera</taxon>
        <taxon>Chironomoidea</taxon>
        <taxon>Chironomidae</taxon>
        <taxon>Chironominae</taxon>
        <taxon>Chironomus</taxon>
    </lineage>
</organism>
<dbReference type="Gene3D" id="2.60.120.200">
    <property type="match status" value="2"/>
</dbReference>
<dbReference type="InterPro" id="IPR013320">
    <property type="entry name" value="ConA-like_dom_sf"/>
</dbReference>
<evidence type="ECO:0000259" key="3">
    <source>
        <dbReference type="PROSITE" id="PS51304"/>
    </source>
</evidence>